<reference evidence="1" key="1">
    <citation type="submission" date="2014-09" db="EMBL/GenBank/DDBJ databases">
        <authorList>
            <person name="Magalhaes I.L.F."/>
            <person name="Oliveira U."/>
            <person name="Santos F.R."/>
            <person name="Vidigal T.H.D.A."/>
            <person name="Brescovit A.D."/>
            <person name="Santos A.J."/>
        </authorList>
    </citation>
    <scope>NUCLEOTIDE SEQUENCE</scope>
    <source>
        <tissue evidence="1">Shoot tissue taken approximately 20 cm above the soil surface</tissue>
    </source>
</reference>
<protein>
    <submittedName>
        <fullName evidence="1">Uncharacterized protein</fullName>
    </submittedName>
</protein>
<accession>A0A0A8YZY5</accession>
<evidence type="ECO:0000313" key="1">
    <source>
        <dbReference type="EMBL" id="JAD30060.1"/>
    </source>
</evidence>
<name>A0A0A8YZY5_ARUDO</name>
<dbReference type="EMBL" id="GBRH01267835">
    <property type="protein sequence ID" value="JAD30060.1"/>
    <property type="molecule type" value="Transcribed_RNA"/>
</dbReference>
<organism evidence="1">
    <name type="scientific">Arundo donax</name>
    <name type="common">Giant reed</name>
    <name type="synonym">Donax arundinaceus</name>
    <dbReference type="NCBI Taxonomy" id="35708"/>
    <lineage>
        <taxon>Eukaryota</taxon>
        <taxon>Viridiplantae</taxon>
        <taxon>Streptophyta</taxon>
        <taxon>Embryophyta</taxon>
        <taxon>Tracheophyta</taxon>
        <taxon>Spermatophyta</taxon>
        <taxon>Magnoliopsida</taxon>
        <taxon>Liliopsida</taxon>
        <taxon>Poales</taxon>
        <taxon>Poaceae</taxon>
        <taxon>PACMAD clade</taxon>
        <taxon>Arundinoideae</taxon>
        <taxon>Arundineae</taxon>
        <taxon>Arundo</taxon>
    </lineage>
</organism>
<proteinExistence type="predicted"/>
<sequence>MLINLFASELNGVVKTLLLTKRRTNGWMDLRPTRCGVSGLLSLVCICLHGE</sequence>
<reference evidence="1" key="2">
    <citation type="journal article" date="2015" name="Data Brief">
        <title>Shoot transcriptome of the giant reed, Arundo donax.</title>
        <authorList>
            <person name="Barrero R.A."/>
            <person name="Guerrero F.D."/>
            <person name="Moolhuijzen P."/>
            <person name="Goolsby J.A."/>
            <person name="Tidwell J."/>
            <person name="Bellgard S.E."/>
            <person name="Bellgard M.I."/>
        </authorList>
    </citation>
    <scope>NUCLEOTIDE SEQUENCE</scope>
    <source>
        <tissue evidence="1">Shoot tissue taken approximately 20 cm above the soil surface</tissue>
    </source>
</reference>
<dbReference type="AlphaFoldDB" id="A0A0A8YZY5"/>